<dbReference type="Proteomes" id="UP001279522">
    <property type="component" value="Unassembled WGS sequence"/>
</dbReference>
<dbReference type="AlphaFoldDB" id="A0AAN4D3B6"/>
<evidence type="ECO:0008006" key="3">
    <source>
        <dbReference type="Google" id="ProtNLM"/>
    </source>
</evidence>
<dbReference type="EMBL" id="ABOSXX010000037">
    <property type="protein sequence ID" value="ELV3682205.1"/>
    <property type="molecule type" value="Genomic_DNA"/>
</dbReference>
<evidence type="ECO:0000313" key="1">
    <source>
        <dbReference type="EMBL" id="ELV3682205.1"/>
    </source>
</evidence>
<name>A0AAN4D3B6_CITFR</name>
<organism evidence="1 2">
    <name type="scientific">Citrobacter freundii</name>
    <dbReference type="NCBI Taxonomy" id="546"/>
    <lineage>
        <taxon>Bacteria</taxon>
        <taxon>Pseudomonadati</taxon>
        <taxon>Pseudomonadota</taxon>
        <taxon>Gammaproteobacteria</taxon>
        <taxon>Enterobacterales</taxon>
        <taxon>Enterobacteriaceae</taxon>
        <taxon>Citrobacter</taxon>
        <taxon>Citrobacter freundii complex</taxon>
    </lineage>
</organism>
<gene>
    <name evidence="1" type="ORF">SGX49_004700</name>
</gene>
<evidence type="ECO:0000313" key="2">
    <source>
        <dbReference type="Proteomes" id="UP001279522"/>
    </source>
</evidence>
<reference evidence="1" key="1">
    <citation type="submission" date="2023-05" db="EMBL/GenBank/DDBJ databases">
        <authorList>
            <consortium name="Clinical and Environmental Microbiology Branch: Whole genome sequencing antimicrobial resistance pathogens in the healthcare setting"/>
        </authorList>
    </citation>
    <scope>NUCLEOTIDE SEQUENCE</scope>
    <source>
        <strain evidence="1">2023GN-00287</strain>
    </source>
</reference>
<accession>A0AAN4D3B6</accession>
<sequence length="99" mass="10638">MGCKSLDYVRSTQPVLQGKTSKSVDEFTVCVSSKWSGSGGHITSLPISGGTSIQVPQPMGGYDMVLDVTRTENGGNYVLYERMAALTSSFYSDSVKQCQ</sequence>
<comment type="caution">
    <text evidence="1">The sequence shown here is derived from an EMBL/GenBank/DDBJ whole genome shotgun (WGS) entry which is preliminary data.</text>
</comment>
<protein>
    <recommendedName>
        <fullName evidence="3">Lipoprotein</fullName>
    </recommendedName>
</protein>
<proteinExistence type="predicted"/>